<organism evidence="1 2">
    <name type="scientific">Hyalomma asiaticum</name>
    <name type="common">Tick</name>
    <dbReference type="NCBI Taxonomy" id="266040"/>
    <lineage>
        <taxon>Eukaryota</taxon>
        <taxon>Metazoa</taxon>
        <taxon>Ecdysozoa</taxon>
        <taxon>Arthropoda</taxon>
        <taxon>Chelicerata</taxon>
        <taxon>Arachnida</taxon>
        <taxon>Acari</taxon>
        <taxon>Parasitiformes</taxon>
        <taxon>Ixodida</taxon>
        <taxon>Ixodoidea</taxon>
        <taxon>Ixodidae</taxon>
        <taxon>Hyalomminae</taxon>
        <taxon>Hyalomma</taxon>
    </lineage>
</organism>
<name>A0ACB7SRH8_HYAAI</name>
<accession>A0ACB7SRH8</accession>
<evidence type="ECO:0000313" key="2">
    <source>
        <dbReference type="Proteomes" id="UP000821845"/>
    </source>
</evidence>
<keyword evidence="2" id="KW-1185">Reference proteome</keyword>
<gene>
    <name evidence="1" type="ORF">HPB50_008755</name>
</gene>
<protein>
    <submittedName>
        <fullName evidence="1">Uncharacterized protein</fullName>
    </submittedName>
</protein>
<dbReference type="EMBL" id="CM023483">
    <property type="protein sequence ID" value="KAH6935737.1"/>
    <property type="molecule type" value="Genomic_DNA"/>
</dbReference>
<proteinExistence type="predicted"/>
<comment type="caution">
    <text evidence="1">The sequence shown here is derived from an EMBL/GenBank/DDBJ whole genome shotgun (WGS) entry which is preliminary data.</text>
</comment>
<sequence length="210" mass="22058">MPYQTAYHLARRAGSANVTASQPALPFPSTASSQGPCSLPDPPMQPAEEAAASILCSRLLEQTSSSPPTTGNERDRNARPHVEESSSSEEDQEDSHASDLTSSSREHTTPPSPASSSPQASDDNNSSQLTTAAAEPSASASPGPSLTLPKGKQARHSSPSSILETPARTRHTCLRLGLAGAIAVRRRRTLCHLCGLSPENQKNPTTVTQE</sequence>
<dbReference type="Proteomes" id="UP000821845">
    <property type="component" value="Chromosome 3"/>
</dbReference>
<reference evidence="1" key="1">
    <citation type="submission" date="2020-05" db="EMBL/GenBank/DDBJ databases">
        <title>Large-scale comparative analyses of tick genomes elucidate their genetic diversity and vector capacities.</title>
        <authorList>
            <person name="Jia N."/>
            <person name="Wang J."/>
            <person name="Shi W."/>
            <person name="Du L."/>
            <person name="Sun Y."/>
            <person name="Zhan W."/>
            <person name="Jiang J."/>
            <person name="Wang Q."/>
            <person name="Zhang B."/>
            <person name="Ji P."/>
            <person name="Sakyi L.B."/>
            <person name="Cui X."/>
            <person name="Yuan T."/>
            <person name="Jiang B."/>
            <person name="Yang W."/>
            <person name="Lam T.T.-Y."/>
            <person name="Chang Q."/>
            <person name="Ding S."/>
            <person name="Wang X."/>
            <person name="Zhu J."/>
            <person name="Ruan X."/>
            <person name="Zhao L."/>
            <person name="Wei J."/>
            <person name="Que T."/>
            <person name="Du C."/>
            <person name="Cheng J."/>
            <person name="Dai P."/>
            <person name="Han X."/>
            <person name="Huang E."/>
            <person name="Gao Y."/>
            <person name="Liu J."/>
            <person name="Shao H."/>
            <person name="Ye R."/>
            <person name="Li L."/>
            <person name="Wei W."/>
            <person name="Wang X."/>
            <person name="Wang C."/>
            <person name="Yang T."/>
            <person name="Huo Q."/>
            <person name="Li W."/>
            <person name="Guo W."/>
            <person name="Chen H."/>
            <person name="Zhou L."/>
            <person name="Ni X."/>
            <person name="Tian J."/>
            <person name="Zhou Y."/>
            <person name="Sheng Y."/>
            <person name="Liu T."/>
            <person name="Pan Y."/>
            <person name="Xia L."/>
            <person name="Li J."/>
            <person name="Zhao F."/>
            <person name="Cao W."/>
        </authorList>
    </citation>
    <scope>NUCLEOTIDE SEQUENCE</scope>
    <source>
        <strain evidence="1">Hyas-2018</strain>
    </source>
</reference>
<evidence type="ECO:0000313" key="1">
    <source>
        <dbReference type="EMBL" id="KAH6935737.1"/>
    </source>
</evidence>